<feature type="region of interest" description="Disordered" evidence="1">
    <location>
        <begin position="27"/>
        <end position="107"/>
    </location>
</feature>
<dbReference type="Proteomes" id="UP000695562">
    <property type="component" value="Unassembled WGS sequence"/>
</dbReference>
<name>A0A8J4PVY4_9MYCE</name>
<evidence type="ECO:0000259" key="2">
    <source>
        <dbReference type="PROSITE" id="PS51886"/>
    </source>
</evidence>
<dbReference type="EMBL" id="AJWJ01000133">
    <property type="protein sequence ID" value="KAF2074707.1"/>
    <property type="molecule type" value="Genomic_DNA"/>
</dbReference>
<dbReference type="AlphaFoldDB" id="A0A8J4PVY4"/>
<protein>
    <recommendedName>
        <fullName evidence="2">TLDc domain-containing protein</fullName>
    </recommendedName>
</protein>
<proteinExistence type="predicted"/>
<feature type="compositionally biased region" description="Low complexity" evidence="1">
    <location>
        <begin position="39"/>
        <end position="52"/>
    </location>
</feature>
<accession>A0A8J4PVY4</accession>
<dbReference type="PANTHER" id="PTHR23354:SF128">
    <property type="entry name" value="TLDC DOMAIN-CONTAINING PROTEIN"/>
    <property type="match status" value="1"/>
</dbReference>
<dbReference type="OrthoDB" id="26679at2759"/>
<evidence type="ECO:0000256" key="1">
    <source>
        <dbReference type="SAM" id="MobiDB-lite"/>
    </source>
</evidence>
<dbReference type="Pfam" id="PF07534">
    <property type="entry name" value="TLD"/>
    <property type="match status" value="1"/>
</dbReference>
<dbReference type="PROSITE" id="PS51886">
    <property type="entry name" value="TLDC"/>
    <property type="match status" value="1"/>
</dbReference>
<sequence length="790" mass="89327">MKKTHNTTETNNCDIYIDNQSNTTTANNISLQETPPPSSSTTPTPTPLSNSTGIPTTTKSSFRKSIFSSLKRDKSSSVPSSPTLQQQQQQNNIVHSNNSLKSSGGKKRFSSFFKTSTSSSSSSSSNSQILKHKSYQPYYENKITSSTSSKEEISLQSKDLKIEDYYNLTTTQVPNSQLLSRLDSKMVGILGESDIDKCREIIPKNQTFVTGFSLILLTHNTTISNTKKIRTFTSSPVALLLTDKSAFIVFYDTRSKTIQQTETMDLIEIREIHTGYLHAPSLEKGGVEDLSITETNKKKGQFSMRIIKLSGASWFLMTYSPTDSNDVQKERVLTIVATIRSLIQSSQLAHKIETKLENSEKTHIPLSYYQAKSDTIVSGEVYFNLQKFSFIQTKNDLMLKNIAKKEDYSFSIDLISIYECKNSISSIIDGYHELKLSSQGNLNQQFILYLPKLEIENITRNIIRLVTESQDIVDQLVIEGINDTSSATLESDLNEEINADMDSSVSNSPENEVAHTQKVESFYKYKTNSTVDLRNSHDNSLDSEFYLIDNEKQQPHDDSSLFIKKHQFLTSLDNQPTNIPTNCNFIGKSDILSKDEILWLQSFLPIRHHDEQFELQYGTDKHGISIRTFFSRLAGRSPCFLVIKDDRQNVFGAYTSDPWSPESNVHYGSGETFLFKLGKNRKKFSWTRSNDFFMLSKDNFISLGSGNKGRFGLWIDEDLLYGSSNPCETFNNEILSYDIDFKVLAIEVWASVSSKVDSKKQVNATDLFGTSYTYKPPAKRNIYGSSYRGF</sequence>
<comment type="caution">
    <text evidence="3">The sequence shown here is derived from an EMBL/GenBank/DDBJ whole genome shotgun (WGS) entry which is preliminary data.</text>
</comment>
<gene>
    <name evidence="3" type="ORF">CYY_003983</name>
</gene>
<feature type="domain" description="TLDc" evidence="2">
    <location>
        <begin position="590"/>
        <end position="752"/>
    </location>
</feature>
<dbReference type="Pfam" id="PF12456">
    <property type="entry name" value="hSac2"/>
    <property type="match status" value="1"/>
</dbReference>
<dbReference type="SMART" id="SM00584">
    <property type="entry name" value="TLDc"/>
    <property type="match status" value="1"/>
</dbReference>
<feature type="compositionally biased region" description="Low complexity" evidence="1">
    <location>
        <begin position="76"/>
        <end position="103"/>
    </location>
</feature>
<dbReference type="InterPro" id="IPR022158">
    <property type="entry name" value="Inositol_phosphatase"/>
</dbReference>
<evidence type="ECO:0000313" key="4">
    <source>
        <dbReference type="Proteomes" id="UP000695562"/>
    </source>
</evidence>
<dbReference type="InterPro" id="IPR006571">
    <property type="entry name" value="TLDc_dom"/>
</dbReference>
<reference evidence="3" key="1">
    <citation type="submission" date="2020-01" db="EMBL/GenBank/DDBJ databases">
        <title>Development of genomics and gene disruption for Polysphondylium violaceum indicates a role for the polyketide synthase stlB in stalk morphogenesis.</title>
        <authorList>
            <person name="Narita B."/>
            <person name="Kawabe Y."/>
            <person name="Kin K."/>
            <person name="Saito T."/>
            <person name="Gibbs R."/>
            <person name="Kuspa A."/>
            <person name="Muzny D."/>
            <person name="Queller D."/>
            <person name="Richards S."/>
            <person name="Strassman J."/>
            <person name="Sucgang R."/>
            <person name="Worley K."/>
            <person name="Schaap P."/>
        </authorList>
    </citation>
    <scope>NUCLEOTIDE SEQUENCE</scope>
    <source>
        <strain evidence="3">QSvi11</strain>
    </source>
</reference>
<keyword evidence="4" id="KW-1185">Reference proteome</keyword>
<organism evidence="3 4">
    <name type="scientific">Polysphondylium violaceum</name>
    <dbReference type="NCBI Taxonomy" id="133409"/>
    <lineage>
        <taxon>Eukaryota</taxon>
        <taxon>Amoebozoa</taxon>
        <taxon>Evosea</taxon>
        <taxon>Eumycetozoa</taxon>
        <taxon>Dictyostelia</taxon>
        <taxon>Dictyosteliales</taxon>
        <taxon>Dictyosteliaceae</taxon>
        <taxon>Polysphondylium</taxon>
    </lineage>
</organism>
<dbReference type="PANTHER" id="PTHR23354">
    <property type="entry name" value="NUCLEOLAR PROTEIN 7/ESTROGEN RECEPTOR COACTIVATOR-RELATED"/>
    <property type="match status" value="1"/>
</dbReference>
<evidence type="ECO:0000313" key="3">
    <source>
        <dbReference type="EMBL" id="KAF2074707.1"/>
    </source>
</evidence>